<dbReference type="AlphaFoldDB" id="A0A221W9V0"/>
<sequence length="274" mass="28775">MLIMVPREDDATSIARPISLRHGISLLSALLGLVGFALLAYQLVGVFTCPYAEWETCIGDTPLSDLAPITVGLCGLLLIGGLLGAGRLRAAIVPLALLVAAMAVLSVWWLLPVGEDRPWLSAAAGALGLLGVVIGCAQWAAGSRARRQGADGGASPVRLGTPVVGRIASVQVTEDEIKGAPLVSITAEYADADGSLRRHTKKRAVGVAHLPRTGDQTVVWYDADHPDQVDFAHSSEQGPLDELVDRVLGRQPGFTAAGPYLAREETERNLRPGG</sequence>
<reference evidence="1 2" key="1">
    <citation type="submission" date="2017-07" db="EMBL/GenBank/DDBJ databases">
        <title>Complete genome sequence of Actinoalloteichus hoggarensis DSM 45943, type strain of Actinoalloteichus hoggarensis.</title>
        <authorList>
            <person name="Ruckert C."/>
            <person name="Nouioui I."/>
            <person name="Willmese J."/>
            <person name="van Wezel G."/>
            <person name="Klenk H.-P."/>
            <person name="Kalinowski J."/>
            <person name="Zotchev S.B."/>
        </authorList>
    </citation>
    <scope>NUCLEOTIDE SEQUENCE [LARGE SCALE GENOMIC DNA]</scope>
    <source>
        <strain evidence="1 2">DSM 45943</strain>
    </source>
</reference>
<keyword evidence="2" id="KW-1185">Reference proteome</keyword>
<dbReference type="RefSeq" id="WP_093943135.1">
    <property type="nucleotide sequence ID" value="NZ_CP022521.1"/>
</dbReference>
<protein>
    <submittedName>
        <fullName evidence="1">Uncharacterized protein</fullName>
    </submittedName>
</protein>
<dbReference type="Proteomes" id="UP000204221">
    <property type="component" value="Chromosome"/>
</dbReference>
<gene>
    <name evidence="1" type="ORF">AHOG_22470</name>
</gene>
<organism evidence="1 2">
    <name type="scientific">Actinoalloteichus hoggarensis</name>
    <dbReference type="NCBI Taxonomy" id="1470176"/>
    <lineage>
        <taxon>Bacteria</taxon>
        <taxon>Bacillati</taxon>
        <taxon>Actinomycetota</taxon>
        <taxon>Actinomycetes</taxon>
        <taxon>Pseudonocardiales</taxon>
        <taxon>Pseudonocardiaceae</taxon>
        <taxon>Actinoalloteichus</taxon>
    </lineage>
</organism>
<dbReference type="OrthoDB" id="5197046at2"/>
<dbReference type="EMBL" id="CP022521">
    <property type="protein sequence ID" value="ASO22107.1"/>
    <property type="molecule type" value="Genomic_DNA"/>
</dbReference>
<dbReference type="KEGG" id="ahg:AHOG_22470"/>
<name>A0A221W9V0_9PSEU</name>
<evidence type="ECO:0000313" key="2">
    <source>
        <dbReference type="Proteomes" id="UP000204221"/>
    </source>
</evidence>
<evidence type="ECO:0000313" key="1">
    <source>
        <dbReference type="EMBL" id="ASO22107.1"/>
    </source>
</evidence>
<accession>A0A221W9V0</accession>
<proteinExistence type="predicted"/>